<dbReference type="InterPro" id="IPR004695">
    <property type="entry name" value="SLAC1/Mae1/Ssu1/TehA"/>
</dbReference>
<gene>
    <name evidence="5" type="ORF">GII30_22165</name>
</gene>
<keyword evidence="4" id="KW-0472">Membrane</keyword>
<name>A0A857MLS2_9ACTN</name>
<dbReference type="GO" id="GO:0055085">
    <property type="term" value="P:transmembrane transport"/>
    <property type="evidence" value="ECO:0007669"/>
    <property type="project" value="InterPro"/>
</dbReference>
<sequence>MLVLLRVVHFGLTPQQFEPHYWVAMGAMAIAVVAGSNIVAIDSTPMVDATRGLIGGTIAVFWTFCLWLIPMLIGGGVWRHVVHRVPLTYMPTLWSMVFPIGMFAVASIQLGRVDALPIVENIGTVTIYIALMVWTLVFIAMLRGMVRVLWR</sequence>
<dbReference type="Pfam" id="PF03595">
    <property type="entry name" value="SLAC1"/>
    <property type="match status" value="1"/>
</dbReference>
<keyword evidence="3" id="KW-1133">Transmembrane helix</keyword>
<dbReference type="Gene3D" id="1.50.10.150">
    <property type="entry name" value="Voltage-dependent anion channel"/>
    <property type="match status" value="1"/>
</dbReference>
<evidence type="ECO:0000256" key="2">
    <source>
        <dbReference type="ARBA" id="ARBA00022692"/>
    </source>
</evidence>
<evidence type="ECO:0000256" key="4">
    <source>
        <dbReference type="ARBA" id="ARBA00023136"/>
    </source>
</evidence>
<dbReference type="EMBL" id="CP045810">
    <property type="protein sequence ID" value="QHN42219.1"/>
    <property type="molecule type" value="Genomic_DNA"/>
</dbReference>
<dbReference type="AlphaFoldDB" id="A0A857MLS2"/>
<evidence type="ECO:0000256" key="1">
    <source>
        <dbReference type="ARBA" id="ARBA00004141"/>
    </source>
</evidence>
<reference evidence="5" key="1">
    <citation type="journal article" date="2021" name="Nat. Microbiol.">
        <title>Cocultivation of an ultrasmall environmental parasitic bacterium with lytic ability against bacteria associated with wastewater foams.</title>
        <authorList>
            <person name="Batinovic S."/>
            <person name="Rose J.J.A."/>
            <person name="Ratcliffe J."/>
            <person name="Seviour R.J."/>
            <person name="Petrovski S."/>
        </authorList>
    </citation>
    <scope>NUCLEOTIDE SEQUENCE</scope>
    <source>
        <strain evidence="5">CON44</strain>
    </source>
</reference>
<keyword evidence="2" id="KW-0812">Transmembrane</keyword>
<dbReference type="GO" id="GO:0016020">
    <property type="term" value="C:membrane"/>
    <property type="evidence" value="ECO:0007669"/>
    <property type="project" value="UniProtKB-SubCell"/>
</dbReference>
<evidence type="ECO:0000256" key="3">
    <source>
        <dbReference type="ARBA" id="ARBA00022989"/>
    </source>
</evidence>
<dbReference type="InterPro" id="IPR038665">
    <property type="entry name" value="Voltage-dep_anion_channel_sf"/>
</dbReference>
<protein>
    <submittedName>
        <fullName evidence="5">Uncharacterized protein</fullName>
    </submittedName>
</protein>
<comment type="subcellular location">
    <subcellularLocation>
        <location evidence="1">Membrane</location>
        <topology evidence="1">Multi-pass membrane protein</topology>
    </subcellularLocation>
</comment>
<organism evidence="5">
    <name type="scientific">Gordonia amarae</name>
    <dbReference type="NCBI Taxonomy" id="36821"/>
    <lineage>
        <taxon>Bacteria</taxon>
        <taxon>Bacillati</taxon>
        <taxon>Actinomycetota</taxon>
        <taxon>Actinomycetes</taxon>
        <taxon>Mycobacteriales</taxon>
        <taxon>Gordoniaceae</taxon>
        <taxon>Gordonia</taxon>
    </lineage>
</organism>
<accession>A0A857MLS2</accession>
<proteinExistence type="predicted"/>
<dbReference type="CDD" id="cd09319">
    <property type="entry name" value="TDT_like_1"/>
    <property type="match status" value="1"/>
</dbReference>
<evidence type="ECO:0000313" key="5">
    <source>
        <dbReference type="EMBL" id="QHN42219.1"/>
    </source>
</evidence>